<protein>
    <submittedName>
        <fullName evidence="1">Uncharacterized protein</fullName>
    </submittedName>
</protein>
<gene>
    <name evidence="1" type="ORF">ADICYQ_4076</name>
</gene>
<sequence length="43" mass="4978">MRKKAFTDARYYLNLRGFSFLGLKTDGEIGFILFSGIVVFTRK</sequence>
<evidence type="ECO:0000313" key="1">
    <source>
        <dbReference type="EMBL" id="EPR66815.1"/>
    </source>
</evidence>
<dbReference type="EMBL" id="ATNM01000139">
    <property type="protein sequence ID" value="EPR66815.1"/>
    <property type="molecule type" value="Genomic_DNA"/>
</dbReference>
<reference evidence="1 2" key="1">
    <citation type="journal article" date="2013" name="Genome Announc.">
        <title>Draft Genome Sequence of Cyclobacterium qasimii Strain M12-11BT, Isolated from Arctic Marine Sediment.</title>
        <authorList>
            <person name="Shivaji S."/>
            <person name="Ara S."/>
            <person name="Singh A."/>
            <person name="Kumar Pinnaka A."/>
        </authorList>
    </citation>
    <scope>NUCLEOTIDE SEQUENCE [LARGE SCALE GENOMIC DNA]</scope>
    <source>
        <strain evidence="1 2">M12-11B</strain>
    </source>
</reference>
<organism evidence="1 2">
    <name type="scientific">Cyclobacterium qasimii M12-11B</name>
    <dbReference type="NCBI Taxonomy" id="641524"/>
    <lineage>
        <taxon>Bacteria</taxon>
        <taxon>Pseudomonadati</taxon>
        <taxon>Bacteroidota</taxon>
        <taxon>Cytophagia</taxon>
        <taxon>Cytophagales</taxon>
        <taxon>Cyclobacteriaceae</taxon>
        <taxon>Cyclobacterium</taxon>
    </lineage>
</organism>
<dbReference type="AlphaFoldDB" id="S7V9A3"/>
<evidence type="ECO:0000313" key="2">
    <source>
        <dbReference type="Proteomes" id="UP000014974"/>
    </source>
</evidence>
<dbReference type="STRING" id="641524.ADICYQ_4076"/>
<proteinExistence type="predicted"/>
<comment type="caution">
    <text evidence="1">The sequence shown here is derived from an EMBL/GenBank/DDBJ whole genome shotgun (WGS) entry which is preliminary data.</text>
</comment>
<accession>S7V9A3</accession>
<name>S7V9A3_9BACT</name>
<dbReference type="Proteomes" id="UP000014974">
    <property type="component" value="Unassembled WGS sequence"/>
</dbReference>